<dbReference type="EMBL" id="LLXI01004095">
    <property type="protein sequence ID" value="PKY60255.1"/>
    <property type="molecule type" value="Genomic_DNA"/>
</dbReference>
<organism evidence="4 5">
    <name type="scientific">Rhizophagus irregularis</name>
    <dbReference type="NCBI Taxonomy" id="588596"/>
    <lineage>
        <taxon>Eukaryota</taxon>
        <taxon>Fungi</taxon>
        <taxon>Fungi incertae sedis</taxon>
        <taxon>Mucoromycota</taxon>
        <taxon>Glomeromycotina</taxon>
        <taxon>Glomeromycetes</taxon>
        <taxon>Glomerales</taxon>
        <taxon>Glomeraceae</taxon>
        <taxon>Rhizophagus</taxon>
    </lineage>
</organism>
<feature type="domain" description="CCHC-type" evidence="3">
    <location>
        <begin position="248"/>
        <end position="263"/>
    </location>
</feature>
<dbReference type="PROSITE" id="PS50158">
    <property type="entry name" value="ZF_CCHC"/>
    <property type="match status" value="1"/>
</dbReference>
<feature type="non-terminal residue" evidence="4">
    <location>
        <position position="1"/>
    </location>
</feature>
<protein>
    <recommendedName>
        <fullName evidence="3">CCHC-type domain-containing protein</fullName>
    </recommendedName>
</protein>
<dbReference type="GO" id="GO:0008270">
    <property type="term" value="F:zinc ion binding"/>
    <property type="evidence" value="ECO:0007669"/>
    <property type="project" value="UniProtKB-KW"/>
</dbReference>
<dbReference type="VEuPathDB" id="FungiDB:FUN_006654"/>
<evidence type="ECO:0000313" key="4">
    <source>
        <dbReference type="EMBL" id="PKY60255.1"/>
    </source>
</evidence>
<keyword evidence="5" id="KW-1185">Reference proteome</keyword>
<dbReference type="Pfam" id="PF00098">
    <property type="entry name" value="zf-CCHC"/>
    <property type="match status" value="1"/>
</dbReference>
<evidence type="ECO:0000313" key="5">
    <source>
        <dbReference type="Proteomes" id="UP000234323"/>
    </source>
</evidence>
<dbReference type="VEuPathDB" id="FungiDB:RhiirFUN_008312"/>
<dbReference type="Gene3D" id="4.10.60.10">
    <property type="entry name" value="Zinc finger, CCHC-type"/>
    <property type="match status" value="1"/>
</dbReference>
<keyword evidence="1" id="KW-0862">Zinc</keyword>
<gene>
    <name evidence="4" type="ORF">RhiirA4_483758</name>
</gene>
<reference evidence="4 5" key="1">
    <citation type="submission" date="2015-10" db="EMBL/GenBank/DDBJ databases">
        <title>Genome analyses suggest a sexual origin of heterokaryosis in a supposedly ancient asexual fungus.</title>
        <authorList>
            <person name="Ropars J."/>
            <person name="Sedzielewska K."/>
            <person name="Noel J."/>
            <person name="Charron P."/>
            <person name="Farinelli L."/>
            <person name="Marton T."/>
            <person name="Kruger M."/>
            <person name="Pelin A."/>
            <person name="Brachmann A."/>
            <person name="Corradi N."/>
        </authorList>
    </citation>
    <scope>NUCLEOTIDE SEQUENCE [LARGE SCALE GENOMIC DNA]</scope>
    <source>
        <strain evidence="4 5">A4</strain>
    </source>
</reference>
<accession>A0A2I1HN04</accession>
<dbReference type="InterPro" id="IPR001878">
    <property type="entry name" value="Znf_CCHC"/>
</dbReference>
<evidence type="ECO:0000256" key="1">
    <source>
        <dbReference type="PROSITE-ProRule" id="PRU00047"/>
    </source>
</evidence>
<dbReference type="SUPFAM" id="SSF57756">
    <property type="entry name" value="Retrovirus zinc finger-like domains"/>
    <property type="match status" value="1"/>
</dbReference>
<dbReference type="PANTHER" id="PTHR33223">
    <property type="entry name" value="CCHC-TYPE DOMAIN-CONTAINING PROTEIN"/>
    <property type="match status" value="1"/>
</dbReference>
<dbReference type="InterPro" id="IPR036875">
    <property type="entry name" value="Znf_CCHC_sf"/>
</dbReference>
<keyword evidence="1" id="KW-0863">Zinc-finger</keyword>
<name>A0A2I1HN04_9GLOM</name>
<feature type="compositionally biased region" description="Polar residues" evidence="2">
    <location>
        <begin position="233"/>
        <end position="245"/>
    </location>
</feature>
<dbReference type="PANTHER" id="PTHR33223:SF6">
    <property type="entry name" value="CCHC-TYPE DOMAIN-CONTAINING PROTEIN"/>
    <property type="match status" value="1"/>
</dbReference>
<dbReference type="Proteomes" id="UP000234323">
    <property type="component" value="Unassembled WGS sequence"/>
</dbReference>
<dbReference type="SMART" id="SM00343">
    <property type="entry name" value="ZnF_C2HC"/>
    <property type="match status" value="1"/>
</dbReference>
<dbReference type="GO" id="GO:0003676">
    <property type="term" value="F:nucleic acid binding"/>
    <property type="evidence" value="ECO:0007669"/>
    <property type="project" value="InterPro"/>
</dbReference>
<dbReference type="AlphaFoldDB" id="A0A2I1HN04"/>
<feature type="region of interest" description="Disordered" evidence="2">
    <location>
        <begin position="211"/>
        <end position="245"/>
    </location>
</feature>
<evidence type="ECO:0000256" key="2">
    <source>
        <dbReference type="SAM" id="MobiDB-lite"/>
    </source>
</evidence>
<keyword evidence="1" id="KW-0479">Metal-binding</keyword>
<comment type="caution">
    <text evidence="4">The sequence shown here is derived from an EMBL/GenBank/DDBJ whole genome shotgun (WGS) entry which is preliminary data.</text>
</comment>
<dbReference type="VEuPathDB" id="FungiDB:RhiirA1_542330"/>
<proteinExistence type="predicted"/>
<evidence type="ECO:0000259" key="3">
    <source>
        <dbReference type="PROSITE" id="PS50158"/>
    </source>
</evidence>
<sequence length="303" mass="33168">AGGNNWANVNNAVNTLNATLTANNNALQTRGTQAAQIPTFYGGNQDPIAWLNEFNLACAANGWNNAQKLQIVPAYLKGAAAVWYQTVAGNPINAWDGAANNNTFEHVFKQRFRTPALELYQRINDGAFAYPDNIQARKFISGLLPELYVSIKPFGDQTLQAAINRARTCELTLREGKSKPSNYVTIQSETTELARIVSTLVTQVGELTKKVESQPSSRYRGPRNDDQQPPRDNANNRNVTSGNSTVTCYSCGQPGHISRRCPNRGVTDTANNQTTTVNNKTLQTILQQLAAQNQLGTTNQPLN</sequence>